<evidence type="ECO:0000313" key="1">
    <source>
        <dbReference type="EMBL" id="PRQ08049.1"/>
    </source>
</evidence>
<dbReference type="EMBL" id="PVNL01000045">
    <property type="protein sequence ID" value="PRQ08049.1"/>
    <property type="molecule type" value="Genomic_DNA"/>
</dbReference>
<accession>A0A2S9YSM6</accession>
<dbReference type="Proteomes" id="UP000238823">
    <property type="component" value="Unassembled WGS sequence"/>
</dbReference>
<name>A0A2S9YSM6_9BACT</name>
<organism evidence="1 2">
    <name type="scientific">Enhygromyxa salina</name>
    <dbReference type="NCBI Taxonomy" id="215803"/>
    <lineage>
        <taxon>Bacteria</taxon>
        <taxon>Pseudomonadati</taxon>
        <taxon>Myxococcota</taxon>
        <taxon>Polyangia</taxon>
        <taxon>Nannocystales</taxon>
        <taxon>Nannocystaceae</taxon>
        <taxon>Enhygromyxa</taxon>
    </lineage>
</organism>
<evidence type="ECO:0000313" key="2">
    <source>
        <dbReference type="Proteomes" id="UP000238823"/>
    </source>
</evidence>
<sequence>MSKPIFYLHVEARGVQAEVRLNDAPILELSLEYPQHAFPTISEWVINGENLLSVHVEQADESAQLRITLCQASLGDIPEPGSEIELAIVEWPPPLLAAVGEIAEPPTPPPPMPPVLSAVGFAAHAWAPWYWQSAPPFTADRRSVAELTTWLRDLHATLAAGQIDPLAANSRFKFSEVAPIYDMTSADAQTRLTQTWAHISAQTGWELAPFDEADLDLRVRCDGRLIEPCTRDGLPIIRQVRPVGGDRWSMPIFVARTNRDYVAGYLAIVR</sequence>
<proteinExistence type="predicted"/>
<reference evidence="1 2" key="1">
    <citation type="submission" date="2018-03" db="EMBL/GenBank/DDBJ databases">
        <title>Draft Genome Sequences of the Obligatory Marine Myxobacteria Enhygromyxa salina SWB007.</title>
        <authorList>
            <person name="Poehlein A."/>
            <person name="Moghaddam J.A."/>
            <person name="Harms H."/>
            <person name="Alanjari M."/>
            <person name="Koenig G.M."/>
            <person name="Daniel R."/>
            <person name="Schaeberle T.F."/>
        </authorList>
    </citation>
    <scope>NUCLEOTIDE SEQUENCE [LARGE SCALE GENOMIC DNA]</scope>
    <source>
        <strain evidence="1 2">SWB007</strain>
    </source>
</reference>
<gene>
    <name evidence="1" type="ORF">ENSA7_22030</name>
</gene>
<dbReference type="RefSeq" id="WP_106089227.1">
    <property type="nucleotide sequence ID" value="NZ_PVNL01000045.1"/>
</dbReference>
<dbReference type="OrthoDB" id="5504824at2"/>
<protein>
    <submittedName>
        <fullName evidence="1">Uncharacterized protein</fullName>
    </submittedName>
</protein>
<dbReference type="AlphaFoldDB" id="A0A2S9YSM6"/>
<comment type="caution">
    <text evidence="1">The sequence shown here is derived from an EMBL/GenBank/DDBJ whole genome shotgun (WGS) entry which is preliminary data.</text>
</comment>